<sequence>MVRYWIYLLNEEVAGHYRDRTEKIVELLREHQCAKAPFKSIYRKQVEFITERLSFSRLELGLKEHFSGNVGKNLERNMFVLQNEVGDEALLIVQKRRLLLVADSPLVTNDICQALALISPSFLAVDAHFGDYGWLTVSPDGRKFA</sequence>
<accession>A0A1B7KT37</accession>
<dbReference type="Proteomes" id="UP000078290">
    <property type="component" value="Unassembled WGS sequence"/>
</dbReference>
<dbReference type="InterPro" id="IPR038449">
    <property type="entry name" value="SirA_sf"/>
</dbReference>
<comment type="caution">
    <text evidence="1">The sequence shown here is derived from an EMBL/GenBank/DDBJ whole genome shotgun (WGS) entry which is preliminary data.</text>
</comment>
<dbReference type="AlphaFoldDB" id="A0A1B7KT37"/>
<dbReference type="EMBL" id="LXMA01000012">
    <property type="protein sequence ID" value="OAT73242.1"/>
    <property type="molecule type" value="Genomic_DNA"/>
</dbReference>
<name>A0A1B7KT37_PARTM</name>
<dbReference type="Pfam" id="PF10747">
    <property type="entry name" value="SirA"/>
    <property type="match status" value="1"/>
</dbReference>
<dbReference type="RefSeq" id="WP_064550911.1">
    <property type="nucleotide sequence ID" value="NZ_LXMA01000012.1"/>
</dbReference>
<dbReference type="Gene3D" id="3.30.310.250">
    <property type="entry name" value="Sporulation inhibitor of replication protein SirA"/>
    <property type="match status" value="1"/>
</dbReference>
<evidence type="ECO:0000313" key="2">
    <source>
        <dbReference type="Proteomes" id="UP000078290"/>
    </source>
</evidence>
<organism evidence="1 2">
    <name type="scientific">Parageobacillus thermoglucosidasius</name>
    <name type="common">Geobacillus thermoglucosidasius</name>
    <dbReference type="NCBI Taxonomy" id="1426"/>
    <lineage>
        <taxon>Bacteria</taxon>
        <taxon>Bacillati</taxon>
        <taxon>Bacillota</taxon>
        <taxon>Bacilli</taxon>
        <taxon>Bacillales</taxon>
        <taxon>Anoxybacillaceae</taxon>
        <taxon>Parageobacillus</taxon>
    </lineage>
</organism>
<evidence type="ECO:0000313" key="1">
    <source>
        <dbReference type="EMBL" id="OAT73242.1"/>
    </source>
</evidence>
<reference evidence="2" key="1">
    <citation type="submission" date="2016-05" db="EMBL/GenBank/DDBJ databases">
        <authorList>
            <person name="Wang W."/>
            <person name="Zhu L."/>
        </authorList>
    </citation>
    <scope>NUCLEOTIDE SEQUENCE [LARGE SCALE GENOMIC DNA]</scope>
    <source>
        <strain evidence="2">W-2</strain>
    </source>
</reference>
<dbReference type="InterPro" id="IPR019683">
    <property type="entry name" value="SirA"/>
</dbReference>
<dbReference type="OrthoDB" id="2736584at2"/>
<proteinExistence type="predicted"/>
<gene>
    <name evidence="1" type="ORF">A7K69_04475</name>
</gene>
<protein>
    <submittedName>
        <fullName evidence="1">Sporulation inhibitor of replication protein sirA</fullName>
    </submittedName>
</protein>